<name>A0A9D1LTQ8_9FIRM</name>
<evidence type="ECO:0000259" key="1">
    <source>
        <dbReference type="PROSITE" id="PS50880"/>
    </source>
</evidence>
<dbReference type="EMBL" id="DVND01000007">
    <property type="protein sequence ID" value="HIU47760.1"/>
    <property type="molecule type" value="Genomic_DNA"/>
</dbReference>
<feature type="domain" description="Toprim" evidence="1">
    <location>
        <begin position="5"/>
        <end position="90"/>
    </location>
</feature>
<evidence type="ECO:0000313" key="3">
    <source>
        <dbReference type="Proteomes" id="UP000824111"/>
    </source>
</evidence>
<sequence>MYKVKELIIVEGIYDKIKLSRFIDGMVFITNGFRIIKNKEQMQTLHTLARQSGAAILTDSDAAGFKIRNFLKQQLQDCDVKHAYIPDIKGKEKRKTQPGKEGLLGVEGISDDLLLKALRDAGCTIDGDSTARRPARAITKADFYADGLTGGPDSAEKRRAVQQALGLPGKLSANMLLDVLNRLFDHEEYTEFLENLQNN</sequence>
<evidence type="ECO:0000313" key="2">
    <source>
        <dbReference type="EMBL" id="HIU47760.1"/>
    </source>
</evidence>
<dbReference type="Proteomes" id="UP000824111">
    <property type="component" value="Unassembled WGS sequence"/>
</dbReference>
<dbReference type="Pfam" id="PF01751">
    <property type="entry name" value="Toprim"/>
    <property type="match status" value="1"/>
</dbReference>
<comment type="caution">
    <text evidence="2">The sequence shown here is derived from an EMBL/GenBank/DDBJ whole genome shotgun (WGS) entry which is preliminary data.</text>
</comment>
<proteinExistence type="predicted"/>
<dbReference type="InterPro" id="IPR025156">
    <property type="entry name" value="RNase_M5_C"/>
</dbReference>
<dbReference type="PANTHER" id="PTHR39156:SF1">
    <property type="entry name" value="RIBONUCLEASE M5"/>
    <property type="match status" value="1"/>
</dbReference>
<dbReference type="PANTHER" id="PTHR39156">
    <property type="entry name" value="RIBONUCLEASE M5"/>
    <property type="match status" value="1"/>
</dbReference>
<dbReference type="Gene3D" id="3.40.1360.10">
    <property type="match status" value="1"/>
</dbReference>
<dbReference type="PROSITE" id="PS50880">
    <property type="entry name" value="TOPRIM"/>
    <property type="match status" value="1"/>
</dbReference>
<reference evidence="2" key="1">
    <citation type="submission" date="2020-10" db="EMBL/GenBank/DDBJ databases">
        <authorList>
            <person name="Gilroy R."/>
        </authorList>
    </citation>
    <scope>NUCLEOTIDE SEQUENCE</scope>
    <source>
        <strain evidence="2">ChiSjej4B22-9803</strain>
    </source>
</reference>
<protein>
    <submittedName>
        <fullName evidence="2">DUF4093 domain-containing protein</fullName>
    </submittedName>
</protein>
<dbReference type="GO" id="GO:0043822">
    <property type="term" value="F:ribonuclease M5 activity"/>
    <property type="evidence" value="ECO:0007669"/>
    <property type="project" value="TreeGrafter"/>
</dbReference>
<dbReference type="GO" id="GO:0006364">
    <property type="term" value="P:rRNA processing"/>
    <property type="evidence" value="ECO:0007669"/>
    <property type="project" value="TreeGrafter"/>
</dbReference>
<reference evidence="2" key="2">
    <citation type="journal article" date="2021" name="PeerJ">
        <title>Extensive microbial diversity within the chicken gut microbiome revealed by metagenomics and culture.</title>
        <authorList>
            <person name="Gilroy R."/>
            <person name="Ravi A."/>
            <person name="Getino M."/>
            <person name="Pursley I."/>
            <person name="Horton D.L."/>
            <person name="Alikhan N.F."/>
            <person name="Baker D."/>
            <person name="Gharbi K."/>
            <person name="Hall N."/>
            <person name="Watson M."/>
            <person name="Adriaenssens E.M."/>
            <person name="Foster-Nyarko E."/>
            <person name="Jarju S."/>
            <person name="Secka A."/>
            <person name="Antonio M."/>
            <person name="Oren A."/>
            <person name="Chaudhuri R.R."/>
            <person name="La Ragione R."/>
            <person name="Hildebrand F."/>
            <person name="Pallen M.J."/>
        </authorList>
    </citation>
    <scope>NUCLEOTIDE SEQUENCE</scope>
    <source>
        <strain evidence="2">ChiSjej4B22-9803</strain>
    </source>
</reference>
<gene>
    <name evidence="2" type="ORF">IAB04_00185</name>
</gene>
<dbReference type="Pfam" id="PF13331">
    <property type="entry name" value="DUF4093"/>
    <property type="match status" value="1"/>
</dbReference>
<organism evidence="2 3">
    <name type="scientific">Candidatus Avimonoglobus intestinipullorum</name>
    <dbReference type="NCBI Taxonomy" id="2840699"/>
    <lineage>
        <taxon>Bacteria</taxon>
        <taxon>Bacillati</taxon>
        <taxon>Bacillota</taxon>
        <taxon>Clostridia</taxon>
        <taxon>Eubacteriales</taxon>
        <taxon>Candidatus Avimonoglobus</taxon>
    </lineage>
</organism>
<dbReference type="SUPFAM" id="SSF110455">
    <property type="entry name" value="Toprim domain"/>
    <property type="match status" value="1"/>
</dbReference>
<dbReference type="AlphaFoldDB" id="A0A9D1LTQ8"/>
<dbReference type="SMART" id="SM00493">
    <property type="entry name" value="TOPRIM"/>
    <property type="match status" value="1"/>
</dbReference>
<dbReference type="InterPro" id="IPR006171">
    <property type="entry name" value="TOPRIM_dom"/>
</dbReference>
<accession>A0A9D1LTQ8</accession>